<sequence>MKAFVVLVVFSAVALSETNAGDLECATAHVTCASYLADAANSDCTKKEPYFKCLRDSGCSTDDAPYKASAVTLDYSKCTNSNNGVAALAITWMFTLVMIVMSKTFCD</sequence>
<keyword evidence="2" id="KW-0732">Signal</keyword>
<name>A0AAN8KJR6_PATCE</name>
<organism evidence="3 4">
    <name type="scientific">Patella caerulea</name>
    <name type="common">Rayed Mediterranean limpet</name>
    <dbReference type="NCBI Taxonomy" id="87958"/>
    <lineage>
        <taxon>Eukaryota</taxon>
        <taxon>Metazoa</taxon>
        <taxon>Spiralia</taxon>
        <taxon>Lophotrochozoa</taxon>
        <taxon>Mollusca</taxon>
        <taxon>Gastropoda</taxon>
        <taxon>Patellogastropoda</taxon>
        <taxon>Patelloidea</taxon>
        <taxon>Patellidae</taxon>
        <taxon>Patella</taxon>
    </lineage>
</organism>
<comment type="caution">
    <text evidence="3">The sequence shown here is derived from an EMBL/GenBank/DDBJ whole genome shotgun (WGS) entry which is preliminary data.</text>
</comment>
<keyword evidence="4" id="KW-1185">Reference proteome</keyword>
<protein>
    <submittedName>
        <fullName evidence="3">Uncharacterized protein</fullName>
    </submittedName>
</protein>
<dbReference type="Proteomes" id="UP001347796">
    <property type="component" value="Unassembled WGS sequence"/>
</dbReference>
<gene>
    <name evidence="3" type="ORF">SNE40_004104</name>
</gene>
<keyword evidence="1" id="KW-0812">Transmembrane</keyword>
<accession>A0AAN8KJR6</accession>
<evidence type="ECO:0000256" key="1">
    <source>
        <dbReference type="SAM" id="Phobius"/>
    </source>
</evidence>
<proteinExistence type="predicted"/>
<evidence type="ECO:0000256" key="2">
    <source>
        <dbReference type="SAM" id="SignalP"/>
    </source>
</evidence>
<feature type="chain" id="PRO_5042822400" evidence="2">
    <location>
        <begin position="21"/>
        <end position="107"/>
    </location>
</feature>
<feature type="transmembrane region" description="Helical" evidence="1">
    <location>
        <begin position="85"/>
        <end position="106"/>
    </location>
</feature>
<evidence type="ECO:0000313" key="3">
    <source>
        <dbReference type="EMBL" id="KAK6192670.1"/>
    </source>
</evidence>
<dbReference type="EMBL" id="JAZGQO010000002">
    <property type="protein sequence ID" value="KAK6192670.1"/>
    <property type="molecule type" value="Genomic_DNA"/>
</dbReference>
<reference evidence="3 4" key="1">
    <citation type="submission" date="2024-01" db="EMBL/GenBank/DDBJ databases">
        <title>The genome of the rayed Mediterranean limpet Patella caerulea (Linnaeus, 1758).</title>
        <authorList>
            <person name="Anh-Thu Weber A."/>
            <person name="Halstead-Nussloch G."/>
        </authorList>
    </citation>
    <scope>NUCLEOTIDE SEQUENCE [LARGE SCALE GENOMIC DNA]</scope>
    <source>
        <strain evidence="3">AATW-2023a</strain>
        <tissue evidence="3">Whole specimen</tissue>
    </source>
</reference>
<keyword evidence="1" id="KW-1133">Transmembrane helix</keyword>
<dbReference type="AlphaFoldDB" id="A0AAN8KJR6"/>
<keyword evidence="1" id="KW-0472">Membrane</keyword>
<evidence type="ECO:0000313" key="4">
    <source>
        <dbReference type="Proteomes" id="UP001347796"/>
    </source>
</evidence>
<feature type="signal peptide" evidence="2">
    <location>
        <begin position="1"/>
        <end position="20"/>
    </location>
</feature>